<dbReference type="InterPro" id="IPR038670">
    <property type="entry name" value="HslJ-like_sf"/>
</dbReference>
<proteinExistence type="predicted"/>
<dbReference type="PANTHER" id="PTHR35535:SF1">
    <property type="entry name" value="HEAT SHOCK PROTEIN HSLJ"/>
    <property type="match status" value="1"/>
</dbReference>
<dbReference type="STRING" id="649333.SAMN04487989_101909"/>
<dbReference type="OrthoDB" id="5348860at2"/>
<dbReference type="InterPro" id="IPR005184">
    <property type="entry name" value="DUF306_Meta_HslJ"/>
</dbReference>
<protein>
    <submittedName>
        <fullName evidence="3">Uncharacterized lipoprotein NlpE involved in copper resistance</fullName>
    </submittedName>
</protein>
<dbReference type="Gene3D" id="2.40.128.640">
    <property type="match status" value="1"/>
</dbReference>
<dbReference type="Pfam" id="PF03724">
    <property type="entry name" value="META"/>
    <property type="match status" value="1"/>
</dbReference>
<reference evidence="4" key="1">
    <citation type="submission" date="2016-10" db="EMBL/GenBank/DDBJ databases">
        <authorList>
            <person name="Varghese N."/>
            <person name="Submissions S."/>
        </authorList>
    </citation>
    <scope>NUCLEOTIDE SEQUENCE [LARGE SCALE GENOMIC DNA]</scope>
    <source>
        <strain evidence="4">DSM 23925</strain>
    </source>
</reference>
<dbReference type="EMBL" id="FOVN01000001">
    <property type="protein sequence ID" value="SFN51029.1"/>
    <property type="molecule type" value="Genomic_DNA"/>
</dbReference>
<dbReference type="AlphaFoldDB" id="A0A1I4ZM36"/>
<feature type="region of interest" description="Disordered" evidence="1">
    <location>
        <begin position="25"/>
        <end position="46"/>
    </location>
</feature>
<dbReference type="Proteomes" id="UP000198705">
    <property type="component" value="Unassembled WGS sequence"/>
</dbReference>
<evidence type="ECO:0000313" key="3">
    <source>
        <dbReference type="EMBL" id="SFN51029.1"/>
    </source>
</evidence>
<sequence length="266" mass="29886">MKKHLITFAAIALVLSVSCKSDKENNPEAAEMEAVETEKKPDMHTSQNSLDWKGTYVGILPCADCEGIKTTLRLNEDMSYEAVTEYLGKKDGVFDSRGYYKWEDDGQNILLSDENETKYKVGENKLIQLDKSGNVITGELADMYILKKQDTNNNDAITFTDTKWKLVKLMGQEITDNKAFISFSTEDNRVFGNASCNNFNGTFEIENELQIKLSKMATTMMACPDMSIEKQFLEVLEKVDNVSLNGKTMTLNKAKMAPLAVFEAVE</sequence>
<dbReference type="InterPro" id="IPR053147">
    <property type="entry name" value="Hsp_HslJ-like"/>
</dbReference>
<dbReference type="RefSeq" id="WP_092206427.1">
    <property type="nucleotide sequence ID" value="NZ_FOVN01000001.1"/>
</dbReference>
<evidence type="ECO:0000259" key="2">
    <source>
        <dbReference type="Pfam" id="PF03724"/>
    </source>
</evidence>
<evidence type="ECO:0000256" key="1">
    <source>
        <dbReference type="SAM" id="MobiDB-lite"/>
    </source>
</evidence>
<accession>A0A1I4ZM36</accession>
<organism evidence="3 4">
    <name type="scientific">Bizionia echini</name>
    <dbReference type="NCBI Taxonomy" id="649333"/>
    <lineage>
        <taxon>Bacteria</taxon>
        <taxon>Pseudomonadati</taxon>
        <taxon>Bacteroidota</taxon>
        <taxon>Flavobacteriia</taxon>
        <taxon>Flavobacteriales</taxon>
        <taxon>Flavobacteriaceae</taxon>
        <taxon>Bizionia</taxon>
    </lineage>
</organism>
<evidence type="ECO:0000313" key="4">
    <source>
        <dbReference type="Proteomes" id="UP000198705"/>
    </source>
</evidence>
<dbReference type="PANTHER" id="PTHR35535">
    <property type="entry name" value="HEAT SHOCK PROTEIN HSLJ"/>
    <property type="match status" value="1"/>
</dbReference>
<dbReference type="InterPro" id="IPR007298">
    <property type="entry name" value="Cu-R_lipoprotein_NlpE"/>
</dbReference>
<feature type="domain" description="DUF306" evidence="2">
    <location>
        <begin position="158"/>
        <end position="263"/>
    </location>
</feature>
<gene>
    <name evidence="3" type="ORF">SAMN04487989_101909</name>
</gene>
<dbReference type="PROSITE" id="PS51257">
    <property type="entry name" value="PROKAR_LIPOPROTEIN"/>
    <property type="match status" value="1"/>
</dbReference>
<keyword evidence="4" id="KW-1185">Reference proteome</keyword>
<dbReference type="Pfam" id="PF04170">
    <property type="entry name" value="NlpE"/>
    <property type="match status" value="1"/>
</dbReference>
<keyword evidence="3" id="KW-0449">Lipoprotein</keyword>
<name>A0A1I4ZM36_9FLAO</name>
<dbReference type="Gene3D" id="2.40.128.270">
    <property type="match status" value="1"/>
</dbReference>